<sequence>MHHRAHPTRGLSSQYSSPSSSTPIRSMNVFNPKILDASIRDVTSCLTDEQKADVLLSAMAHLQIDRSRTLIENAVQSCLSISKLSSGNAAKARLMRAKARLAAGLRVGAHQDILAALELQPDNPEASALMTQHVVDLGKPPVQPHTTPGFSTEIWREIALWLPPRDLKSLLQVPHVLSRIASELLFQRIDLHLASEKRESQRSADILTRIITDATFAGHVKTLRVFVPGRETFPITFQTGMLSNALPKLTNLKYVHCAMRWKDMFAFLRVLETVSHRLTGLSLMPSDGTGELRFPRFKHIVQFSLHSTGGATTQVYDFLLQNKTAIRCLSLHNPNWSFPTEAISIRNLAHLDFQGIFPADSRAFADILSSGHQLESLRLECHLECTASTQFREFPTALPFLHHFAFSLIGYRVNDHDLFPAISDFLKGRTALRTLQLTVPSADWALKRLGYDATVWGVLPSLTSLRSLTATLPKDVAAPVAMWLVPRSVQALSLQALAPVNTLEFVSQLRAGMPPHLRYIGLSHFDVDDAQAVIEQGFPMVSVARIDDDYYTVSKKNGIVKLEEWPKGRTQYNARDWLECYGCNEAEWRDPTQFL</sequence>
<dbReference type="Proteomes" id="UP000292957">
    <property type="component" value="Unassembled WGS sequence"/>
</dbReference>
<dbReference type="OrthoDB" id="2685413at2759"/>
<accession>A0A4V2JZF6</accession>
<reference evidence="2" key="1">
    <citation type="submission" date="2019-01" db="EMBL/GenBank/DDBJ databases">
        <title>Draft genome sequences of three monokaryotic isolates of the white-rot basidiomycete fungus Dichomitus squalens.</title>
        <authorList>
            <consortium name="DOE Joint Genome Institute"/>
            <person name="Lopez S.C."/>
            <person name="Andreopoulos B."/>
            <person name="Pangilinan J."/>
            <person name="Lipzen A."/>
            <person name="Riley R."/>
            <person name="Ahrendt S."/>
            <person name="Ng V."/>
            <person name="Barry K."/>
            <person name="Daum C."/>
            <person name="Grigoriev I.V."/>
            <person name="Hilden K.S."/>
            <person name="Makela M.R."/>
            <person name="de Vries R.P."/>
        </authorList>
    </citation>
    <scope>NUCLEOTIDE SEQUENCE [LARGE SCALE GENOMIC DNA]</scope>
    <source>
        <strain evidence="2">OM18370.1</strain>
    </source>
</reference>
<organism evidence="2">
    <name type="scientific">Dichomitus squalens</name>
    <dbReference type="NCBI Taxonomy" id="114155"/>
    <lineage>
        <taxon>Eukaryota</taxon>
        <taxon>Fungi</taxon>
        <taxon>Dikarya</taxon>
        <taxon>Basidiomycota</taxon>
        <taxon>Agaricomycotina</taxon>
        <taxon>Agaricomycetes</taxon>
        <taxon>Polyporales</taxon>
        <taxon>Polyporaceae</taxon>
        <taxon>Dichomitus</taxon>
    </lineage>
</organism>
<gene>
    <name evidence="2" type="ORF">BD311DRAFT_765584</name>
</gene>
<name>A0A4V2JZF6_9APHY</name>
<evidence type="ECO:0000256" key="1">
    <source>
        <dbReference type="SAM" id="MobiDB-lite"/>
    </source>
</evidence>
<dbReference type="InterPro" id="IPR032675">
    <property type="entry name" value="LRR_dom_sf"/>
</dbReference>
<evidence type="ECO:0000313" key="2">
    <source>
        <dbReference type="EMBL" id="TBU24923.1"/>
    </source>
</evidence>
<dbReference type="SUPFAM" id="SSF48452">
    <property type="entry name" value="TPR-like"/>
    <property type="match status" value="1"/>
</dbReference>
<protein>
    <submittedName>
        <fullName evidence="2">Uncharacterized protein</fullName>
    </submittedName>
</protein>
<dbReference type="InterPro" id="IPR011990">
    <property type="entry name" value="TPR-like_helical_dom_sf"/>
</dbReference>
<feature type="region of interest" description="Disordered" evidence="1">
    <location>
        <begin position="1"/>
        <end position="24"/>
    </location>
</feature>
<dbReference type="EMBL" id="ML143470">
    <property type="protein sequence ID" value="TBU24923.1"/>
    <property type="molecule type" value="Genomic_DNA"/>
</dbReference>
<dbReference type="AlphaFoldDB" id="A0A4V2JZF6"/>
<dbReference type="Gene3D" id="3.80.10.10">
    <property type="entry name" value="Ribonuclease Inhibitor"/>
    <property type="match status" value="1"/>
</dbReference>
<dbReference type="SUPFAM" id="SSF52047">
    <property type="entry name" value="RNI-like"/>
    <property type="match status" value="1"/>
</dbReference>
<feature type="compositionally biased region" description="Low complexity" evidence="1">
    <location>
        <begin position="12"/>
        <end position="21"/>
    </location>
</feature>
<proteinExistence type="predicted"/>